<organism evidence="1 2">
    <name type="scientific">Parabacteroides distasonis</name>
    <dbReference type="NCBI Taxonomy" id="823"/>
    <lineage>
        <taxon>Bacteria</taxon>
        <taxon>Pseudomonadati</taxon>
        <taxon>Bacteroidota</taxon>
        <taxon>Bacteroidia</taxon>
        <taxon>Bacteroidales</taxon>
        <taxon>Tannerellaceae</taxon>
        <taxon>Parabacteroides</taxon>
    </lineage>
</organism>
<accession>A0A7K0I782</accession>
<keyword evidence="1" id="KW-0808">Transferase</keyword>
<sequence length="64" mass="7258">YITVHNLKSPLLSKMDSTGLGHKNIIERYALLCDKKVKIENAENFYSVSLPIIKNIISHENTDS</sequence>
<dbReference type="Proteomes" id="UP000432516">
    <property type="component" value="Unassembled WGS sequence"/>
</dbReference>
<dbReference type="EMBL" id="WKNE01000333">
    <property type="protein sequence ID" value="MRZ58050.1"/>
    <property type="molecule type" value="Genomic_DNA"/>
</dbReference>
<proteinExistence type="predicted"/>
<comment type="caution">
    <text evidence="1">The sequence shown here is derived from an EMBL/GenBank/DDBJ whole genome shotgun (WGS) entry which is preliminary data.</text>
</comment>
<feature type="non-terminal residue" evidence="1">
    <location>
        <position position="1"/>
    </location>
</feature>
<dbReference type="AlphaFoldDB" id="A0A7K0I782"/>
<gene>
    <name evidence="1" type="ORF">GKD68_25670</name>
</gene>
<protein>
    <submittedName>
        <fullName evidence="1">Histidine kinase</fullName>
    </submittedName>
</protein>
<dbReference type="GO" id="GO:0016301">
    <property type="term" value="F:kinase activity"/>
    <property type="evidence" value="ECO:0007669"/>
    <property type="project" value="UniProtKB-KW"/>
</dbReference>
<evidence type="ECO:0000313" key="2">
    <source>
        <dbReference type="Proteomes" id="UP000432516"/>
    </source>
</evidence>
<reference evidence="1 2" key="1">
    <citation type="journal article" date="2019" name="Nat. Med.">
        <title>A library of human gut bacterial isolates paired with longitudinal multiomics data enables mechanistic microbiome research.</title>
        <authorList>
            <person name="Poyet M."/>
            <person name="Groussin M."/>
            <person name="Gibbons S.M."/>
            <person name="Avila-Pacheco J."/>
            <person name="Jiang X."/>
            <person name="Kearney S.M."/>
            <person name="Perrotta A.R."/>
            <person name="Berdy B."/>
            <person name="Zhao S."/>
            <person name="Lieberman T.D."/>
            <person name="Swanson P.K."/>
            <person name="Smith M."/>
            <person name="Roesemann S."/>
            <person name="Alexander J.E."/>
            <person name="Rich S.A."/>
            <person name="Livny J."/>
            <person name="Vlamakis H."/>
            <person name="Clish C."/>
            <person name="Bullock K."/>
            <person name="Deik A."/>
            <person name="Scott J."/>
            <person name="Pierce K.A."/>
            <person name="Xavier R.J."/>
            <person name="Alm E.J."/>
        </authorList>
    </citation>
    <scope>NUCLEOTIDE SEQUENCE [LARGE SCALE GENOMIC DNA]</scope>
    <source>
        <strain evidence="1 2">BIOML-A2</strain>
    </source>
</reference>
<evidence type="ECO:0000313" key="1">
    <source>
        <dbReference type="EMBL" id="MRZ58050.1"/>
    </source>
</evidence>
<name>A0A7K0I782_PARDI</name>
<keyword evidence="1" id="KW-0418">Kinase</keyword>